<evidence type="ECO:0000259" key="2">
    <source>
        <dbReference type="PROSITE" id="PS50110"/>
    </source>
</evidence>
<dbReference type="InterPro" id="IPR052020">
    <property type="entry name" value="Cyclic_di-GMP/3'3'-cGAMP_PDE"/>
</dbReference>
<comment type="caution">
    <text evidence="4">The sequence shown here is derived from an EMBL/GenBank/DDBJ whole genome shotgun (WGS) entry which is preliminary data.</text>
</comment>
<reference evidence="4 5" key="1">
    <citation type="journal article" date="2020" name="J Geophys Res Biogeosci">
        <title>Magnetotaxis as an Adaptation to Enable Bacterial Shuttling of Microbial Sulfur and Sulfur Cycling Across Aquatic Oxic#Anoxic Interfaces.</title>
        <authorList>
            <person name="Li J."/>
            <person name="Liu P."/>
            <person name="Wang J."/>
            <person name="Roberts A.P."/>
            <person name="Pan Y."/>
        </authorList>
    </citation>
    <scope>NUCLEOTIDE SEQUENCE [LARGE SCALE GENOMIC DNA]</scope>
    <source>
        <strain evidence="4 5">MYR-1_YQ</strain>
    </source>
</reference>
<evidence type="ECO:0000313" key="4">
    <source>
        <dbReference type="EMBL" id="MBV6341389.1"/>
    </source>
</evidence>
<name>A0ABS6RXM7_9BACT</name>
<dbReference type="CDD" id="cd00156">
    <property type="entry name" value="REC"/>
    <property type="match status" value="1"/>
</dbReference>
<dbReference type="Proteomes" id="UP001196980">
    <property type="component" value="Unassembled WGS sequence"/>
</dbReference>
<dbReference type="InterPro" id="IPR003607">
    <property type="entry name" value="HD/PDEase_dom"/>
</dbReference>
<feature type="modified residue" description="4-aspartylphosphate" evidence="1">
    <location>
        <position position="53"/>
    </location>
</feature>
<keyword evidence="1" id="KW-0597">Phosphoprotein</keyword>
<dbReference type="CDD" id="cd00077">
    <property type="entry name" value="HDc"/>
    <property type="match status" value="1"/>
</dbReference>
<protein>
    <submittedName>
        <fullName evidence="4">Response regulator</fullName>
    </submittedName>
</protein>
<evidence type="ECO:0000259" key="3">
    <source>
        <dbReference type="PROSITE" id="PS51832"/>
    </source>
</evidence>
<sequence>MPKKVLIADNDEVTKVQLVSQLEKQGYEVHTASNTKNAINKALLHIPDILILDLDLPTRGGAEALREIRSYKDLKHIITFVVTARATREDVINALRIGAHDYVLKPLKIGTLLAKMVSWDNSEIEQQWKKLKPEQETALRLIKATIDRTVDAIKQKTTVPYEDIVSAVDVLDFTIKRDGVGEIVGAVDGYNTTMFLHSLLVAVYMYWFGDLKGFSKQECQQMTLGGLMHDIGSVLIPTALLFKPDKLDPDEYKNIKSHVEYTMDILGGLSEVPEIVRNISWGHHEKLDGSGYPRGLRGDEISIHAKMAAIVEAYAALTTKNVYRPTYPAAEALKMLHKPAGHLDPELIEEFGAAVLSEFNIG</sequence>
<feature type="domain" description="Response regulatory" evidence="2">
    <location>
        <begin position="4"/>
        <end position="120"/>
    </location>
</feature>
<dbReference type="PROSITE" id="PS50110">
    <property type="entry name" value="RESPONSE_REGULATORY"/>
    <property type="match status" value="1"/>
</dbReference>
<dbReference type="PANTHER" id="PTHR45228">
    <property type="entry name" value="CYCLIC DI-GMP PHOSPHODIESTERASE TM_0186-RELATED"/>
    <property type="match status" value="1"/>
</dbReference>
<dbReference type="InterPro" id="IPR001789">
    <property type="entry name" value="Sig_transdc_resp-reg_receiver"/>
</dbReference>
<dbReference type="Pfam" id="PF00072">
    <property type="entry name" value="Response_reg"/>
    <property type="match status" value="1"/>
</dbReference>
<dbReference type="PANTHER" id="PTHR45228:SF1">
    <property type="entry name" value="CYCLIC DI-GMP PHOSPHODIESTERASE TM_0186"/>
    <property type="match status" value="1"/>
</dbReference>
<accession>A0ABS6RXM7</accession>
<dbReference type="InterPro" id="IPR037522">
    <property type="entry name" value="HD_GYP_dom"/>
</dbReference>
<proteinExistence type="predicted"/>
<keyword evidence="5" id="KW-1185">Reference proteome</keyword>
<evidence type="ECO:0000256" key="1">
    <source>
        <dbReference type="PROSITE-ProRule" id="PRU00169"/>
    </source>
</evidence>
<dbReference type="Pfam" id="PF13487">
    <property type="entry name" value="HD_5"/>
    <property type="match status" value="1"/>
</dbReference>
<dbReference type="PROSITE" id="PS51832">
    <property type="entry name" value="HD_GYP"/>
    <property type="match status" value="1"/>
</dbReference>
<dbReference type="EMBL" id="JABXWD010000102">
    <property type="protein sequence ID" value="MBV6341389.1"/>
    <property type="molecule type" value="Genomic_DNA"/>
</dbReference>
<gene>
    <name evidence="4" type="ORF">HWQ67_07305</name>
</gene>
<dbReference type="SMART" id="SM00448">
    <property type="entry name" value="REC"/>
    <property type="match status" value="1"/>
</dbReference>
<evidence type="ECO:0000313" key="5">
    <source>
        <dbReference type="Proteomes" id="UP001196980"/>
    </source>
</evidence>
<organism evidence="4 5">
    <name type="scientific">Candidatus Magnetobacterium casense</name>
    <dbReference type="NCBI Taxonomy" id="1455061"/>
    <lineage>
        <taxon>Bacteria</taxon>
        <taxon>Pseudomonadati</taxon>
        <taxon>Nitrospirota</taxon>
        <taxon>Thermodesulfovibrionia</taxon>
        <taxon>Thermodesulfovibrionales</taxon>
        <taxon>Candidatus Magnetobacteriaceae</taxon>
        <taxon>Candidatus Magnetobacterium</taxon>
    </lineage>
</organism>
<feature type="domain" description="HD-GYP" evidence="3">
    <location>
        <begin position="172"/>
        <end position="362"/>
    </location>
</feature>
<dbReference type="RefSeq" id="WP_218252024.1">
    <property type="nucleotide sequence ID" value="NZ_JABXWD010000102.1"/>
</dbReference>